<organism evidence="2 3">
    <name type="scientific">Vibrio zhugei</name>
    <dbReference type="NCBI Taxonomy" id="2479546"/>
    <lineage>
        <taxon>Bacteria</taxon>
        <taxon>Pseudomonadati</taxon>
        <taxon>Pseudomonadota</taxon>
        <taxon>Gammaproteobacteria</taxon>
        <taxon>Vibrionales</taxon>
        <taxon>Vibrionaceae</taxon>
        <taxon>Vibrio</taxon>
    </lineage>
</organism>
<keyword evidence="3" id="KW-1185">Reference proteome</keyword>
<dbReference type="InterPro" id="IPR000182">
    <property type="entry name" value="GNAT_dom"/>
</dbReference>
<dbReference type="RefSeq" id="WP_123014311.1">
    <property type="nucleotide sequence ID" value="NZ_AP024912.1"/>
</dbReference>
<evidence type="ECO:0000259" key="1">
    <source>
        <dbReference type="PROSITE" id="PS51186"/>
    </source>
</evidence>
<dbReference type="CDD" id="cd04301">
    <property type="entry name" value="NAT_SF"/>
    <property type="match status" value="1"/>
</dbReference>
<keyword evidence="2" id="KW-0808">Transferase</keyword>
<comment type="caution">
    <text evidence="2">The sequence shown here is derived from an EMBL/GenBank/DDBJ whole genome shotgun (WGS) entry which is preliminary data.</text>
</comment>
<dbReference type="GO" id="GO:0016746">
    <property type="term" value="F:acyltransferase activity"/>
    <property type="evidence" value="ECO:0007669"/>
    <property type="project" value="UniProtKB-KW"/>
</dbReference>
<feature type="domain" description="N-acetyltransferase" evidence="1">
    <location>
        <begin position="2"/>
        <end position="156"/>
    </location>
</feature>
<name>A0ABV7CDT8_9VIBR</name>
<dbReference type="Proteomes" id="UP001595384">
    <property type="component" value="Unassembled WGS sequence"/>
</dbReference>
<protein>
    <submittedName>
        <fullName evidence="2">GNAT family N-acetyltransferase</fullName>
        <ecNumber evidence="2">2.3.-.-</ecNumber>
    </submittedName>
</protein>
<evidence type="ECO:0000313" key="2">
    <source>
        <dbReference type="EMBL" id="MFC3025118.1"/>
    </source>
</evidence>
<sequence length="156" mass="17275">MIVIEKITPATIDAVKQVCVTDEQVAFASTADAFLSDTSDSSHLHLIKYDERVVGFFKIDTAYSHQYEFCPADAIGLRSFVIDRSQQGKGIGKQAVRALFAYLPHHYVRFNWIYLTVNARNLGAKACYEKGGFAETGKQYLGGSAGPQFIMRGRIG</sequence>
<dbReference type="SUPFAM" id="SSF55729">
    <property type="entry name" value="Acyl-CoA N-acyltransferases (Nat)"/>
    <property type="match status" value="1"/>
</dbReference>
<evidence type="ECO:0000313" key="3">
    <source>
        <dbReference type="Proteomes" id="UP001595384"/>
    </source>
</evidence>
<proteinExistence type="predicted"/>
<reference evidence="3" key="1">
    <citation type="journal article" date="2019" name="Int. J. Syst. Evol. Microbiol.">
        <title>The Global Catalogue of Microorganisms (GCM) 10K type strain sequencing project: providing services to taxonomists for standard genome sequencing and annotation.</title>
        <authorList>
            <consortium name="The Broad Institute Genomics Platform"/>
            <consortium name="The Broad Institute Genome Sequencing Center for Infectious Disease"/>
            <person name="Wu L."/>
            <person name="Ma J."/>
        </authorList>
    </citation>
    <scope>NUCLEOTIDE SEQUENCE [LARGE SCALE GENOMIC DNA]</scope>
    <source>
        <strain evidence="3">KCTC 62784</strain>
    </source>
</reference>
<dbReference type="Gene3D" id="3.40.630.30">
    <property type="match status" value="1"/>
</dbReference>
<keyword evidence="2" id="KW-0012">Acyltransferase</keyword>
<dbReference type="Pfam" id="PF00583">
    <property type="entry name" value="Acetyltransf_1"/>
    <property type="match status" value="1"/>
</dbReference>
<dbReference type="InterPro" id="IPR016181">
    <property type="entry name" value="Acyl_CoA_acyltransferase"/>
</dbReference>
<dbReference type="EMBL" id="JBHRSE010000103">
    <property type="protein sequence ID" value="MFC3025118.1"/>
    <property type="molecule type" value="Genomic_DNA"/>
</dbReference>
<dbReference type="PROSITE" id="PS51186">
    <property type="entry name" value="GNAT"/>
    <property type="match status" value="1"/>
</dbReference>
<gene>
    <name evidence="2" type="ORF">ACFODT_15030</name>
</gene>
<accession>A0ABV7CDT8</accession>
<dbReference type="EC" id="2.3.-.-" evidence="2"/>